<dbReference type="PROSITE" id="PS51257">
    <property type="entry name" value="PROKAR_LIPOPROTEIN"/>
    <property type="match status" value="1"/>
</dbReference>
<feature type="chain" id="PRO_5013008363" evidence="1">
    <location>
        <begin position="24"/>
        <end position="198"/>
    </location>
</feature>
<proteinExistence type="predicted"/>
<dbReference type="OrthoDB" id="1163283at2"/>
<comment type="caution">
    <text evidence="2">The sequence shown here is derived from an EMBL/GenBank/DDBJ whole genome shotgun (WGS) entry which is preliminary data.</text>
</comment>
<dbReference type="Proteomes" id="UP000198345">
    <property type="component" value="Unassembled WGS sequence"/>
</dbReference>
<accession>A0A226HBG6</accession>
<keyword evidence="1" id="KW-0732">Signal</keyword>
<gene>
    <name evidence="2" type="ORF">B0A66_11490</name>
</gene>
<feature type="signal peptide" evidence="1">
    <location>
        <begin position="1"/>
        <end position="23"/>
    </location>
</feature>
<dbReference type="AlphaFoldDB" id="A0A226HBG6"/>
<evidence type="ECO:0000313" key="2">
    <source>
        <dbReference type="EMBL" id="OXA91198.1"/>
    </source>
</evidence>
<organism evidence="2 3">
    <name type="scientific">Flavobacterium hercynium</name>
    <dbReference type="NCBI Taxonomy" id="387094"/>
    <lineage>
        <taxon>Bacteria</taxon>
        <taxon>Pseudomonadati</taxon>
        <taxon>Bacteroidota</taxon>
        <taxon>Flavobacteriia</taxon>
        <taxon>Flavobacteriales</taxon>
        <taxon>Flavobacteriaceae</taxon>
        <taxon>Flavobacterium</taxon>
    </lineage>
</organism>
<name>A0A226HBG6_9FLAO</name>
<dbReference type="EMBL" id="MUGW01000022">
    <property type="protein sequence ID" value="OXA91198.1"/>
    <property type="molecule type" value="Genomic_DNA"/>
</dbReference>
<protein>
    <submittedName>
        <fullName evidence="2">Uncharacterized protein</fullName>
    </submittedName>
</protein>
<reference evidence="2 3" key="1">
    <citation type="submission" date="2016-11" db="EMBL/GenBank/DDBJ databases">
        <title>Whole genomes of Flavobacteriaceae.</title>
        <authorList>
            <person name="Stine C."/>
            <person name="Li C."/>
            <person name="Tadesse D."/>
        </authorList>
    </citation>
    <scope>NUCLEOTIDE SEQUENCE [LARGE SCALE GENOMIC DNA]</scope>
    <source>
        <strain evidence="2 3">DSM 18292</strain>
    </source>
</reference>
<keyword evidence="3" id="KW-1185">Reference proteome</keyword>
<evidence type="ECO:0000313" key="3">
    <source>
        <dbReference type="Proteomes" id="UP000198345"/>
    </source>
</evidence>
<evidence type="ECO:0000256" key="1">
    <source>
        <dbReference type="SAM" id="SignalP"/>
    </source>
</evidence>
<sequence>MINITKKITLLLFVCGAIFTSCSSDDDKKEEQVVIEEPVVEDKTTLKVFSNVNFSLDAAEGFDSGRYFSTETGKSYKKSQIDNATLPKIDIAFSGSSSSVNYFMSPNDKEDGIVNGKTTEYINYVKDQFTVSQFAKLEKGEDLDKLTIADDENSFPDSALPLVVLFKNAAGKKGVIYVKSVHRVGSDPRIVADIKIQK</sequence>
<dbReference type="RefSeq" id="WP_089049979.1">
    <property type="nucleotide sequence ID" value="NZ_FXTV01000003.1"/>
</dbReference>